<dbReference type="Pfam" id="PF12833">
    <property type="entry name" value="HTH_18"/>
    <property type="match status" value="1"/>
</dbReference>
<dbReference type="PANTHER" id="PTHR43280">
    <property type="entry name" value="ARAC-FAMILY TRANSCRIPTIONAL REGULATOR"/>
    <property type="match status" value="1"/>
</dbReference>
<reference evidence="6 7" key="2">
    <citation type="submission" date="2014-09" db="EMBL/GenBank/DDBJ databases">
        <authorList>
            <consortium name="NBRP consortium"/>
            <person name="Sawabe T."/>
            <person name="Meirelles P."/>
            <person name="Nakanishi M."/>
            <person name="Sayaka M."/>
            <person name="Hattori M."/>
            <person name="Ohkuma M."/>
        </authorList>
    </citation>
    <scope>NUCLEOTIDE SEQUENCE [LARGE SCALE GENOMIC DNA]</scope>
    <source>
        <strain evidence="6 7">JCM 19240</strain>
    </source>
</reference>
<feature type="domain" description="HTH araC/xylS-type" evidence="5">
    <location>
        <begin position="187"/>
        <end position="285"/>
    </location>
</feature>
<keyword evidence="7" id="KW-1185">Reference proteome</keyword>
<evidence type="ECO:0000256" key="3">
    <source>
        <dbReference type="ARBA" id="ARBA00023159"/>
    </source>
</evidence>
<dbReference type="GO" id="GO:0043565">
    <property type="term" value="F:sequence-specific DNA binding"/>
    <property type="evidence" value="ECO:0007669"/>
    <property type="project" value="InterPro"/>
</dbReference>
<dbReference type="Gene3D" id="2.60.120.10">
    <property type="entry name" value="Jelly Rolls"/>
    <property type="match status" value="1"/>
</dbReference>
<dbReference type="Gene3D" id="1.10.10.60">
    <property type="entry name" value="Homeodomain-like"/>
    <property type="match status" value="1"/>
</dbReference>
<dbReference type="InterPro" id="IPR018060">
    <property type="entry name" value="HTH_AraC"/>
</dbReference>
<dbReference type="SUPFAM" id="SSF51215">
    <property type="entry name" value="Regulatory protein AraC"/>
    <property type="match status" value="1"/>
</dbReference>
<proteinExistence type="predicted"/>
<protein>
    <submittedName>
        <fullName evidence="6">Transcriptional regulator AraC family</fullName>
    </submittedName>
</protein>
<dbReference type="InterPro" id="IPR020449">
    <property type="entry name" value="Tscrpt_reg_AraC-type_HTH"/>
</dbReference>
<evidence type="ECO:0000313" key="7">
    <source>
        <dbReference type="Proteomes" id="UP000029224"/>
    </source>
</evidence>
<keyword evidence="2" id="KW-0238">DNA-binding</keyword>
<sequence length="288" mass="33564">MRGGVFGKVNMSNKINVISLPKGNPCQIIDSAFDDEGGIIGAHRHDYFEIIWCLDDVGKQSIDFVEYPSKKGRFFTIAPGQVHETAELTENYRMMVFSTDFLENRPRHQRMFNAVFRSHDDQQPYFDTSNKGLAYFEPLFALLLDEFHQPQTDWDLIESLLTSFLRYLLRFSIDTEDKKVVKDARMTKVLGLIERHYRSQRHVQFYADKLSITSKRLNELTKKHVGKTITRLLHDRILLEANRDLLFSTKTVKTIALDLGFDDPSYFGRFYRGLMGESPAEFRKRTSK</sequence>
<organism evidence="6 7">
    <name type="scientific">Vibrio maritimus</name>
    <dbReference type="NCBI Taxonomy" id="990268"/>
    <lineage>
        <taxon>Bacteria</taxon>
        <taxon>Pseudomonadati</taxon>
        <taxon>Pseudomonadota</taxon>
        <taxon>Gammaproteobacteria</taxon>
        <taxon>Vibrionales</taxon>
        <taxon>Vibrionaceae</taxon>
        <taxon>Vibrio</taxon>
    </lineage>
</organism>
<evidence type="ECO:0000256" key="1">
    <source>
        <dbReference type="ARBA" id="ARBA00023015"/>
    </source>
</evidence>
<evidence type="ECO:0000256" key="4">
    <source>
        <dbReference type="ARBA" id="ARBA00023163"/>
    </source>
</evidence>
<dbReference type="EMBL" id="BBMT01000007">
    <property type="protein sequence ID" value="GAL35527.1"/>
    <property type="molecule type" value="Genomic_DNA"/>
</dbReference>
<dbReference type="InterPro" id="IPR037923">
    <property type="entry name" value="HTH-like"/>
</dbReference>
<comment type="caution">
    <text evidence="6">The sequence shown here is derived from an EMBL/GenBank/DDBJ whole genome shotgun (WGS) entry which is preliminary data.</text>
</comment>
<dbReference type="SMART" id="SM00342">
    <property type="entry name" value="HTH_ARAC"/>
    <property type="match status" value="1"/>
</dbReference>
<keyword evidence="4" id="KW-0804">Transcription</keyword>
<dbReference type="PANTHER" id="PTHR43280:SF32">
    <property type="entry name" value="TRANSCRIPTIONAL REGULATORY PROTEIN"/>
    <property type="match status" value="1"/>
</dbReference>
<dbReference type="InterPro" id="IPR003313">
    <property type="entry name" value="AraC-bd"/>
</dbReference>
<accession>A0A090TXD7</accession>
<dbReference type="GO" id="GO:0003700">
    <property type="term" value="F:DNA-binding transcription factor activity"/>
    <property type="evidence" value="ECO:0007669"/>
    <property type="project" value="InterPro"/>
</dbReference>
<name>A0A090TXD7_9VIBR</name>
<dbReference type="AlphaFoldDB" id="A0A090TXD7"/>
<gene>
    <name evidence="6" type="ORF">JCM19240_374</name>
</gene>
<dbReference type="InterPro" id="IPR014710">
    <property type="entry name" value="RmlC-like_jellyroll"/>
</dbReference>
<dbReference type="Pfam" id="PF02311">
    <property type="entry name" value="AraC_binding"/>
    <property type="match status" value="1"/>
</dbReference>
<keyword evidence="3" id="KW-0010">Activator</keyword>
<dbReference type="Proteomes" id="UP000029224">
    <property type="component" value="Unassembled WGS sequence"/>
</dbReference>
<evidence type="ECO:0000256" key="2">
    <source>
        <dbReference type="ARBA" id="ARBA00023125"/>
    </source>
</evidence>
<keyword evidence="1" id="KW-0805">Transcription regulation</keyword>
<dbReference type="SUPFAM" id="SSF46689">
    <property type="entry name" value="Homeodomain-like"/>
    <property type="match status" value="1"/>
</dbReference>
<dbReference type="InterPro" id="IPR009057">
    <property type="entry name" value="Homeodomain-like_sf"/>
</dbReference>
<dbReference type="PRINTS" id="PR00032">
    <property type="entry name" value="HTHARAC"/>
</dbReference>
<reference evidence="6 7" key="1">
    <citation type="submission" date="2014-09" db="EMBL/GenBank/DDBJ databases">
        <title>Vibrio maritimus JCM 19240. (C210) whole genome shotgun sequence.</title>
        <authorList>
            <person name="Sawabe T."/>
            <person name="Meirelles P."/>
            <person name="Nakanishi M."/>
            <person name="Sayaka M."/>
            <person name="Hattori M."/>
            <person name="Ohkuma M."/>
        </authorList>
    </citation>
    <scope>NUCLEOTIDE SEQUENCE [LARGE SCALE GENOMIC DNA]</scope>
    <source>
        <strain evidence="6 7">JCM 19240</strain>
    </source>
</reference>
<dbReference type="PROSITE" id="PS01124">
    <property type="entry name" value="HTH_ARAC_FAMILY_2"/>
    <property type="match status" value="1"/>
</dbReference>
<evidence type="ECO:0000259" key="5">
    <source>
        <dbReference type="PROSITE" id="PS01124"/>
    </source>
</evidence>
<evidence type="ECO:0000313" key="6">
    <source>
        <dbReference type="EMBL" id="GAL35527.1"/>
    </source>
</evidence>